<evidence type="ECO:0000313" key="1">
    <source>
        <dbReference type="EMBL" id="JAH13518.1"/>
    </source>
</evidence>
<organism evidence="1">
    <name type="scientific">Anguilla anguilla</name>
    <name type="common">European freshwater eel</name>
    <name type="synonym">Muraena anguilla</name>
    <dbReference type="NCBI Taxonomy" id="7936"/>
    <lineage>
        <taxon>Eukaryota</taxon>
        <taxon>Metazoa</taxon>
        <taxon>Chordata</taxon>
        <taxon>Craniata</taxon>
        <taxon>Vertebrata</taxon>
        <taxon>Euteleostomi</taxon>
        <taxon>Actinopterygii</taxon>
        <taxon>Neopterygii</taxon>
        <taxon>Teleostei</taxon>
        <taxon>Anguilliformes</taxon>
        <taxon>Anguillidae</taxon>
        <taxon>Anguilla</taxon>
    </lineage>
</organism>
<sequence>MKKSIDCIRIDILNCHIYLGLHFLNKIHFNIHKKYIS</sequence>
<dbReference type="EMBL" id="GBXM01095059">
    <property type="protein sequence ID" value="JAH13518.1"/>
    <property type="molecule type" value="Transcribed_RNA"/>
</dbReference>
<proteinExistence type="predicted"/>
<dbReference type="AlphaFoldDB" id="A0A0E9QBN4"/>
<accession>A0A0E9QBN4</accession>
<protein>
    <submittedName>
        <fullName evidence="1">Uncharacterized protein</fullName>
    </submittedName>
</protein>
<reference evidence="1" key="1">
    <citation type="submission" date="2014-11" db="EMBL/GenBank/DDBJ databases">
        <authorList>
            <person name="Amaro Gonzalez C."/>
        </authorList>
    </citation>
    <scope>NUCLEOTIDE SEQUENCE</scope>
</reference>
<reference evidence="1" key="2">
    <citation type="journal article" date="2015" name="Fish Shellfish Immunol.">
        <title>Early steps in the European eel (Anguilla anguilla)-Vibrio vulnificus interaction in the gills: Role of the RtxA13 toxin.</title>
        <authorList>
            <person name="Callol A."/>
            <person name="Pajuelo D."/>
            <person name="Ebbesson L."/>
            <person name="Teles M."/>
            <person name="MacKenzie S."/>
            <person name="Amaro C."/>
        </authorList>
    </citation>
    <scope>NUCLEOTIDE SEQUENCE</scope>
</reference>
<name>A0A0E9QBN4_ANGAN</name>